<dbReference type="Gene3D" id="3.30.70.270">
    <property type="match status" value="1"/>
</dbReference>
<dbReference type="InterPro" id="IPR043128">
    <property type="entry name" value="Rev_trsase/Diguanyl_cyclase"/>
</dbReference>
<dbReference type="Pfam" id="PF00078">
    <property type="entry name" value="RVT_1"/>
    <property type="match status" value="1"/>
</dbReference>
<dbReference type="PANTHER" id="PTHR24559">
    <property type="entry name" value="TRANSPOSON TY3-I GAG-POL POLYPROTEIN"/>
    <property type="match status" value="1"/>
</dbReference>
<feature type="non-terminal residue" evidence="2">
    <location>
        <position position="1"/>
    </location>
</feature>
<sequence length="185" mass="21650">MDFVAIVKDFLEDFPDEVPILSPQCKVEFTIEFIPGASPISATPYKMIPKEVTNALAIFMDYMNKIFHLFLDKFIIVFINDILVYSCTREEHEEHLRIVLEVLKEKKLYTKLSKCELWLEKVVYDDGHERLSFFVNSSVTLGHSSQGHNVFYCDLMWEREFYAKYYMCGMPTLSQIEMTPNSVSD</sequence>
<dbReference type="OrthoDB" id="1701144at2759"/>
<dbReference type="InterPro" id="IPR043502">
    <property type="entry name" value="DNA/RNA_pol_sf"/>
</dbReference>
<evidence type="ECO:0000313" key="2">
    <source>
        <dbReference type="EMBL" id="RDY00792.1"/>
    </source>
</evidence>
<evidence type="ECO:0000313" key="3">
    <source>
        <dbReference type="Proteomes" id="UP000257109"/>
    </source>
</evidence>
<dbReference type="PANTHER" id="PTHR24559:SF444">
    <property type="entry name" value="REVERSE TRANSCRIPTASE DOMAIN-CONTAINING PROTEIN"/>
    <property type="match status" value="1"/>
</dbReference>
<evidence type="ECO:0000259" key="1">
    <source>
        <dbReference type="Pfam" id="PF00078"/>
    </source>
</evidence>
<gene>
    <name evidence="2" type="ORF">CR513_15975</name>
</gene>
<protein>
    <recommendedName>
        <fullName evidence="1">Reverse transcriptase domain-containing protein</fullName>
    </recommendedName>
</protein>
<dbReference type="EMBL" id="QJKJ01002904">
    <property type="protein sequence ID" value="RDY00792.1"/>
    <property type="molecule type" value="Genomic_DNA"/>
</dbReference>
<proteinExistence type="predicted"/>
<keyword evidence="3" id="KW-1185">Reference proteome</keyword>
<dbReference type="InterPro" id="IPR053134">
    <property type="entry name" value="RNA-dir_DNA_polymerase"/>
</dbReference>
<organism evidence="2 3">
    <name type="scientific">Mucuna pruriens</name>
    <name type="common">Velvet bean</name>
    <name type="synonym">Dolichos pruriens</name>
    <dbReference type="NCBI Taxonomy" id="157652"/>
    <lineage>
        <taxon>Eukaryota</taxon>
        <taxon>Viridiplantae</taxon>
        <taxon>Streptophyta</taxon>
        <taxon>Embryophyta</taxon>
        <taxon>Tracheophyta</taxon>
        <taxon>Spermatophyta</taxon>
        <taxon>Magnoliopsida</taxon>
        <taxon>eudicotyledons</taxon>
        <taxon>Gunneridae</taxon>
        <taxon>Pentapetalae</taxon>
        <taxon>rosids</taxon>
        <taxon>fabids</taxon>
        <taxon>Fabales</taxon>
        <taxon>Fabaceae</taxon>
        <taxon>Papilionoideae</taxon>
        <taxon>50 kb inversion clade</taxon>
        <taxon>NPAAA clade</taxon>
        <taxon>indigoferoid/millettioid clade</taxon>
        <taxon>Phaseoleae</taxon>
        <taxon>Mucuna</taxon>
    </lineage>
</organism>
<dbReference type="AlphaFoldDB" id="A0A371HDF0"/>
<reference evidence="2" key="1">
    <citation type="submission" date="2018-05" db="EMBL/GenBank/DDBJ databases">
        <title>Draft genome of Mucuna pruriens seed.</title>
        <authorList>
            <person name="Nnadi N.E."/>
            <person name="Vos R."/>
            <person name="Hasami M.H."/>
            <person name="Devisetty U.K."/>
            <person name="Aguiy J.C."/>
        </authorList>
    </citation>
    <scope>NUCLEOTIDE SEQUENCE [LARGE SCALE GENOMIC DNA]</scope>
    <source>
        <strain evidence="2">JCA_2017</strain>
    </source>
</reference>
<dbReference type="InterPro" id="IPR000477">
    <property type="entry name" value="RT_dom"/>
</dbReference>
<dbReference type="SUPFAM" id="SSF56672">
    <property type="entry name" value="DNA/RNA polymerases"/>
    <property type="match status" value="1"/>
</dbReference>
<accession>A0A371HDF0</accession>
<feature type="domain" description="Reverse transcriptase" evidence="1">
    <location>
        <begin position="45"/>
        <end position="119"/>
    </location>
</feature>
<comment type="caution">
    <text evidence="2">The sequence shown here is derived from an EMBL/GenBank/DDBJ whole genome shotgun (WGS) entry which is preliminary data.</text>
</comment>
<name>A0A371HDF0_MUCPR</name>
<dbReference type="Proteomes" id="UP000257109">
    <property type="component" value="Unassembled WGS sequence"/>
</dbReference>